<evidence type="ECO:0000256" key="1">
    <source>
        <dbReference type="SAM" id="Phobius"/>
    </source>
</evidence>
<dbReference type="Proteomes" id="UP000191171">
    <property type="component" value="Unassembled WGS sequence"/>
</dbReference>
<dbReference type="RefSeq" id="WP_002286784.1">
    <property type="nucleotide sequence ID" value="NZ_AP026655.1"/>
</dbReference>
<evidence type="ECO:0000313" key="6">
    <source>
        <dbReference type="EMBL" id="SAY59568.1"/>
    </source>
</evidence>
<feature type="transmembrane region" description="Helical" evidence="1">
    <location>
        <begin position="109"/>
        <end position="131"/>
    </location>
</feature>
<dbReference type="EMBL" id="JAIFOC010000016">
    <property type="protein sequence ID" value="MBX4221660.1"/>
    <property type="molecule type" value="Genomic_DNA"/>
</dbReference>
<keyword evidence="1" id="KW-0812">Transmembrane</keyword>
<keyword evidence="1" id="KW-1133">Transmembrane helix</keyword>
<reference evidence="2" key="4">
    <citation type="journal article" date="2022" name="J. Anim. Sci.">
        <title>Whole genome sequence analyses-based assessment of virulence potential and antimicrobial susceptibilities and resistance of Enterococcus faecium strains isolated from commercial swine and cattle probiotic products.</title>
        <authorList>
            <person name="Shridhar P.B."/>
            <person name="Amachawadi R.G."/>
            <person name="Tokach M."/>
            <person name="Patel I."/>
            <person name="Gangiredla J."/>
            <person name="Mammel M."/>
            <person name="Nagaraja T.G."/>
        </authorList>
    </citation>
    <scope>NUCLEOTIDE SEQUENCE</scope>
    <source>
        <strain evidence="2">EF215</strain>
    </source>
</reference>
<feature type="transmembrane region" description="Helical" evidence="1">
    <location>
        <begin position="174"/>
        <end position="193"/>
    </location>
</feature>
<proteinExistence type="predicted"/>
<dbReference type="AlphaFoldDB" id="A0A132ZFB3"/>
<evidence type="ECO:0000313" key="3">
    <source>
        <dbReference type="EMBL" id="MDC4247577.1"/>
    </source>
</evidence>
<evidence type="ECO:0000313" key="2">
    <source>
        <dbReference type="EMBL" id="MBX4221660.1"/>
    </source>
</evidence>
<reference evidence="6 7" key="1">
    <citation type="submission" date="2016-04" db="EMBL/GenBank/DDBJ databases">
        <authorList>
            <person name="Millard A."/>
        </authorList>
    </citation>
    <scope>NUCLEOTIDE SEQUENCE [LARGE SCALE GENOMIC DNA]</scope>
    <source>
        <strain evidence="6">Isolate 22</strain>
    </source>
</reference>
<comment type="caution">
    <text evidence="4">The sequence shown here is derived from an EMBL/GenBank/DDBJ whole genome shotgun (WGS) entry which is preliminary data.</text>
</comment>
<organism evidence="4 8">
    <name type="scientific">Enterococcus faecium</name>
    <name type="common">Streptococcus faecium</name>
    <dbReference type="NCBI Taxonomy" id="1352"/>
    <lineage>
        <taxon>Bacteria</taxon>
        <taxon>Bacillati</taxon>
        <taxon>Bacillota</taxon>
        <taxon>Bacilli</taxon>
        <taxon>Lactobacillales</taxon>
        <taxon>Enterococcaceae</taxon>
        <taxon>Enterococcus</taxon>
    </lineage>
</organism>
<feature type="transmembrane region" description="Helical" evidence="1">
    <location>
        <begin position="143"/>
        <end position="168"/>
    </location>
</feature>
<evidence type="ECO:0000313" key="8">
    <source>
        <dbReference type="Proteomes" id="UP000191171"/>
    </source>
</evidence>
<dbReference type="Proteomes" id="UP001141166">
    <property type="component" value="Unassembled WGS sequence"/>
</dbReference>
<reference evidence="4 8" key="2">
    <citation type="submission" date="2017-02" db="EMBL/GenBank/DDBJ databases">
        <title>Clonality and virulence of isolates of VRE in Hematopoietic Stem Cell Transplanted (HSCT) patients.</title>
        <authorList>
            <person name="Marchi A.P."/>
            <person name="Martins R.C."/>
            <person name="Marie S.K."/>
            <person name="Levin A.S."/>
            <person name="Costa S.F."/>
        </authorList>
    </citation>
    <scope>NUCLEOTIDE SEQUENCE [LARGE SCALE GENOMIC DNA]</scope>
    <source>
        <strain evidence="4 8">LIM1759</strain>
    </source>
</reference>
<dbReference type="EMBL" id="FKLM01000001">
    <property type="protein sequence ID" value="SAY59568.1"/>
    <property type="molecule type" value="Genomic_DNA"/>
</dbReference>
<dbReference type="Proteomes" id="UP000194737">
    <property type="component" value="Unassembled WGS sequence"/>
</dbReference>
<keyword evidence="1" id="KW-0472">Membrane</keyword>
<dbReference type="EMBL" id="MVGJ01000010">
    <property type="protein sequence ID" value="OOL83788.1"/>
    <property type="molecule type" value="Genomic_DNA"/>
</dbReference>
<sequence length="205" mass="24443">MMNRSIGKKANDYFLEIIEWIPRLIHLQLLWFLCVLPVFTLGTASRTVLYMIYHYKKNEEKKLGSLFWKKFRENFSLYGKQDSLASVYFLLLLIDYQIFRYWGGGIGYTLMYTTLFLLLLSALLFSYKILLQLEQKEASWITAFFLFFNDFKSALFYLAGTLILLVAFWFAGPIYFALLGFSFLFYFQVLLFIHRTQEKVLKKEE</sequence>
<name>A0A132ZFB3_ENTFC</name>
<dbReference type="Proteomes" id="UP001139644">
    <property type="component" value="Unassembled WGS sequence"/>
</dbReference>
<dbReference type="EMBL" id="NGLB01000001">
    <property type="protein sequence ID" value="OTN99047.1"/>
    <property type="molecule type" value="Genomic_DNA"/>
</dbReference>
<gene>
    <name evidence="5" type="ORF">A5804_000533</name>
    <name evidence="4" type="ORF">B1P95_02355</name>
    <name evidence="6" type="ORF">DTPHA_600058</name>
    <name evidence="2" type="ORF">KYX88_02175</name>
    <name evidence="3" type="ORF">M3X98_05850</name>
</gene>
<dbReference type="STRING" id="1352.AL014_09675"/>
<evidence type="ECO:0000313" key="9">
    <source>
        <dbReference type="Proteomes" id="UP000194737"/>
    </source>
</evidence>
<dbReference type="EMBL" id="JAMWMK010000007">
    <property type="protein sequence ID" value="MDC4247577.1"/>
    <property type="molecule type" value="Genomic_DNA"/>
</dbReference>
<dbReference type="Proteomes" id="UP000183509">
    <property type="component" value="Unassembled WGS sequence"/>
</dbReference>
<reference evidence="5 9" key="3">
    <citation type="submission" date="2017-05" db="EMBL/GenBank/DDBJ databases">
        <title>The Genome Sequence of Enterococcus faecium 6F2_DIV0138.</title>
        <authorList>
            <consortium name="The Broad Institute Genomics Platform"/>
            <consortium name="The Broad Institute Genomic Center for Infectious Diseases"/>
            <person name="Earl A."/>
            <person name="Manson A."/>
            <person name="Schwartman J."/>
            <person name="Gilmore M."/>
            <person name="Abouelleil A."/>
            <person name="Cao P."/>
            <person name="Chapman S."/>
            <person name="Cusick C."/>
            <person name="Shea T."/>
            <person name="Young S."/>
            <person name="Neafsey D."/>
            <person name="Nusbaum C."/>
            <person name="Birren B."/>
        </authorList>
    </citation>
    <scope>NUCLEOTIDE SEQUENCE [LARGE SCALE GENOMIC DNA]</scope>
    <source>
        <strain evidence="5 9">6F2_DIV0138</strain>
    </source>
</reference>
<reference evidence="3" key="5">
    <citation type="submission" date="2022-05" db="EMBL/GenBank/DDBJ databases">
        <title>Draft genome sequences of Clostridium perfringens strains isolated from Peru.</title>
        <authorList>
            <person name="Hurtado R."/>
            <person name="Lima L."/>
            <person name="Sousa T."/>
            <person name="Jaiswal A.K."/>
            <person name="Tiwari S."/>
            <person name="Maturrano L."/>
            <person name="Brenig B."/>
            <person name="Azevedo V."/>
        </authorList>
    </citation>
    <scope>NUCLEOTIDE SEQUENCE</scope>
    <source>
        <strain evidence="3">CP4</strain>
    </source>
</reference>
<evidence type="ECO:0000313" key="7">
    <source>
        <dbReference type="Proteomes" id="UP000183509"/>
    </source>
</evidence>
<protein>
    <submittedName>
        <fullName evidence="6">Integral membrane protein</fullName>
    </submittedName>
    <submittedName>
        <fullName evidence="2">YesL family protein</fullName>
    </submittedName>
</protein>
<evidence type="ECO:0000313" key="5">
    <source>
        <dbReference type="EMBL" id="OTN99047.1"/>
    </source>
</evidence>
<accession>A0A132ZFB3</accession>
<evidence type="ECO:0000313" key="4">
    <source>
        <dbReference type="EMBL" id="OOL83788.1"/>
    </source>
</evidence>
<feature type="transmembrane region" description="Helical" evidence="1">
    <location>
        <begin position="29"/>
        <end position="53"/>
    </location>
</feature>